<dbReference type="InterPro" id="IPR052184">
    <property type="entry name" value="SDR_enzymes"/>
</dbReference>
<name>A0ABR3UUH5_9PLEO</name>
<dbReference type="Proteomes" id="UP001578633">
    <property type="component" value="Chromosome 1"/>
</dbReference>
<organism evidence="1 2">
    <name type="scientific">Alternaria dauci</name>
    <dbReference type="NCBI Taxonomy" id="48095"/>
    <lineage>
        <taxon>Eukaryota</taxon>
        <taxon>Fungi</taxon>
        <taxon>Dikarya</taxon>
        <taxon>Ascomycota</taxon>
        <taxon>Pezizomycotina</taxon>
        <taxon>Dothideomycetes</taxon>
        <taxon>Pleosporomycetidae</taxon>
        <taxon>Pleosporales</taxon>
        <taxon>Pleosporineae</taxon>
        <taxon>Pleosporaceae</taxon>
        <taxon>Alternaria</taxon>
        <taxon>Alternaria sect. Porri</taxon>
    </lineage>
</organism>
<dbReference type="GeneID" id="96080387"/>
<dbReference type="PANTHER" id="PTHR45458">
    <property type="entry name" value="SHORT-CHAIN DEHYDROGENASE/REDUCTASE SDR"/>
    <property type="match status" value="1"/>
</dbReference>
<evidence type="ECO:0000313" key="2">
    <source>
        <dbReference type="Proteomes" id="UP001578633"/>
    </source>
</evidence>
<evidence type="ECO:0008006" key="3">
    <source>
        <dbReference type="Google" id="ProtNLM"/>
    </source>
</evidence>
<dbReference type="Pfam" id="PF00106">
    <property type="entry name" value="adh_short"/>
    <property type="match status" value="1"/>
</dbReference>
<dbReference type="EMBL" id="JBHGVX010000001">
    <property type="protein sequence ID" value="KAL1799723.1"/>
    <property type="molecule type" value="Genomic_DNA"/>
</dbReference>
<dbReference type="SUPFAM" id="SSF51735">
    <property type="entry name" value="NAD(P)-binding Rossmann-fold domains"/>
    <property type="match status" value="1"/>
</dbReference>
<comment type="caution">
    <text evidence="1">The sequence shown here is derived from an EMBL/GenBank/DDBJ whole genome shotgun (WGS) entry which is preliminary data.</text>
</comment>
<gene>
    <name evidence="1" type="ORF">ACET3X_000065</name>
</gene>
<dbReference type="PANTHER" id="PTHR45458:SF3">
    <property type="entry name" value="CHAIN DEHYDROGENASE (ATSC), PUTATIVE-RELATED"/>
    <property type="match status" value="1"/>
</dbReference>
<proteinExistence type="predicted"/>
<dbReference type="Gene3D" id="3.40.50.720">
    <property type="entry name" value="NAD(P)-binding Rossmann-like Domain"/>
    <property type="match status" value="1"/>
</dbReference>
<accession>A0ABR3UUH5</accession>
<protein>
    <recommendedName>
        <fullName evidence="3">NAD(P)-binding protein</fullName>
    </recommendedName>
</protein>
<dbReference type="InterPro" id="IPR002347">
    <property type="entry name" value="SDR_fam"/>
</dbReference>
<reference evidence="1 2" key="1">
    <citation type="submission" date="2024-09" db="EMBL/GenBank/DDBJ databases">
        <title>T2T genomes of carrot and Alternaria dauci and their utility for understanding host-pathogen interaction during carrot leaf blight disease.</title>
        <authorList>
            <person name="Liu W."/>
            <person name="Xu S."/>
            <person name="Ou C."/>
            <person name="Liu X."/>
            <person name="Zhuang F."/>
            <person name="Deng X.W."/>
        </authorList>
    </citation>
    <scope>NUCLEOTIDE SEQUENCE [LARGE SCALE GENOMIC DNA]</scope>
    <source>
        <strain evidence="1 2">A2016</strain>
    </source>
</reference>
<dbReference type="RefSeq" id="XP_069310307.1">
    <property type="nucleotide sequence ID" value="XM_069447965.1"/>
</dbReference>
<dbReference type="InterPro" id="IPR036291">
    <property type="entry name" value="NAD(P)-bd_dom_sf"/>
</dbReference>
<keyword evidence="2" id="KW-1185">Reference proteome</keyword>
<dbReference type="PRINTS" id="PR00081">
    <property type="entry name" value="GDHRDH"/>
</dbReference>
<evidence type="ECO:0000313" key="1">
    <source>
        <dbReference type="EMBL" id="KAL1799723.1"/>
    </source>
</evidence>
<sequence length="268" mass="28388">MPSYLITGASRGIGLAFLDIISSDSNNVVIGLVRNVKDTEAKTASWSRSNIHLVQGDLTNYESLKSAVDATSKITNGSLDYLIASAGLVSGEFDGFSVLGRDPAKMEASLNQLFSVNVVGNIHLFNLFMPLVLKGNAKKVVTISSGMGDAELTRKYNITEDGPYSISKAAVNMAVAKFSAEYAKDGVLFLSISPGVVGTGLYDGLSEDDQQKLGIMSQKFLDYSPDFKGPITPEESVKAVLKVVDSCSVASGDGGAFVSHLGKGEKWI</sequence>